<dbReference type="STRING" id="4795.A0A225VJF1"/>
<dbReference type="InterPro" id="IPR013103">
    <property type="entry name" value="RVT_2"/>
</dbReference>
<evidence type="ECO:0000313" key="2">
    <source>
        <dbReference type="EMBL" id="OWZ05475.1"/>
    </source>
</evidence>
<comment type="caution">
    <text evidence="2">The sequence shown here is derived from an EMBL/GenBank/DDBJ whole genome shotgun (WGS) entry which is preliminary data.</text>
</comment>
<dbReference type="OrthoDB" id="160040at2759"/>
<dbReference type="AlphaFoldDB" id="A0A225VJF1"/>
<gene>
    <name evidence="2" type="ORF">PHMEG_00022435</name>
</gene>
<proteinExistence type="predicted"/>
<sequence>MDIETAFLNGVLEEEVYMQLPQGLKIPGQEGLVCRLQKSLYGLKQAPRAWHKTTGIKTQTVAIYVDVLVLIAKTKREVAEMKDGI</sequence>
<protein>
    <submittedName>
        <fullName evidence="2">Integrase, catalytic core protein</fullName>
    </submittedName>
</protein>
<dbReference type="EMBL" id="NBNE01004411">
    <property type="protein sequence ID" value="OWZ05475.1"/>
    <property type="molecule type" value="Genomic_DNA"/>
</dbReference>
<dbReference type="Proteomes" id="UP000198211">
    <property type="component" value="Unassembled WGS sequence"/>
</dbReference>
<name>A0A225VJF1_9STRA</name>
<reference evidence="3" key="1">
    <citation type="submission" date="2017-03" db="EMBL/GenBank/DDBJ databases">
        <title>Phytopthora megakarya and P. palmivora, two closely related causual agents of cacao black pod achieved similar genome size and gene model numbers by different mechanisms.</title>
        <authorList>
            <person name="Ali S."/>
            <person name="Shao J."/>
            <person name="Larry D.J."/>
            <person name="Kronmiller B."/>
            <person name="Shen D."/>
            <person name="Strem M.D."/>
            <person name="Melnick R.L."/>
            <person name="Guiltinan M.J."/>
            <person name="Tyler B.M."/>
            <person name="Meinhardt L.W."/>
            <person name="Bailey B.A."/>
        </authorList>
    </citation>
    <scope>NUCLEOTIDE SEQUENCE [LARGE SCALE GENOMIC DNA]</scope>
    <source>
        <strain evidence="3">zdho120</strain>
    </source>
</reference>
<feature type="domain" description="Reverse transcriptase Ty1/copia-type" evidence="1">
    <location>
        <begin position="1"/>
        <end position="53"/>
    </location>
</feature>
<evidence type="ECO:0000313" key="3">
    <source>
        <dbReference type="Proteomes" id="UP000198211"/>
    </source>
</evidence>
<evidence type="ECO:0000259" key="1">
    <source>
        <dbReference type="Pfam" id="PF07727"/>
    </source>
</evidence>
<accession>A0A225VJF1</accession>
<organism evidence="2 3">
    <name type="scientific">Phytophthora megakarya</name>
    <dbReference type="NCBI Taxonomy" id="4795"/>
    <lineage>
        <taxon>Eukaryota</taxon>
        <taxon>Sar</taxon>
        <taxon>Stramenopiles</taxon>
        <taxon>Oomycota</taxon>
        <taxon>Peronosporomycetes</taxon>
        <taxon>Peronosporales</taxon>
        <taxon>Peronosporaceae</taxon>
        <taxon>Phytophthora</taxon>
    </lineage>
</organism>
<keyword evidence="3" id="KW-1185">Reference proteome</keyword>
<dbReference type="Pfam" id="PF07727">
    <property type="entry name" value="RVT_2"/>
    <property type="match status" value="1"/>
</dbReference>